<evidence type="ECO:0000313" key="4">
    <source>
        <dbReference type="Proteomes" id="UP000799438"/>
    </source>
</evidence>
<keyword evidence="1" id="KW-0175">Coiled coil</keyword>
<dbReference type="EMBL" id="ML995497">
    <property type="protein sequence ID" value="KAF2138322.1"/>
    <property type="molecule type" value="Genomic_DNA"/>
</dbReference>
<dbReference type="GeneID" id="54304820"/>
<feature type="region of interest" description="Disordered" evidence="2">
    <location>
        <begin position="136"/>
        <end position="540"/>
    </location>
</feature>
<feature type="compositionally biased region" description="Polar residues" evidence="2">
    <location>
        <begin position="277"/>
        <end position="309"/>
    </location>
</feature>
<dbReference type="AlphaFoldDB" id="A0A6A6B286"/>
<protein>
    <submittedName>
        <fullName evidence="3">Uncharacterized protein</fullName>
    </submittedName>
</protein>
<reference evidence="3" key="1">
    <citation type="journal article" date="2020" name="Stud. Mycol.">
        <title>101 Dothideomycetes genomes: a test case for predicting lifestyles and emergence of pathogens.</title>
        <authorList>
            <person name="Haridas S."/>
            <person name="Albert R."/>
            <person name="Binder M."/>
            <person name="Bloem J."/>
            <person name="Labutti K."/>
            <person name="Salamov A."/>
            <person name="Andreopoulos B."/>
            <person name="Baker S."/>
            <person name="Barry K."/>
            <person name="Bills G."/>
            <person name="Bluhm B."/>
            <person name="Cannon C."/>
            <person name="Castanera R."/>
            <person name="Culley D."/>
            <person name="Daum C."/>
            <person name="Ezra D."/>
            <person name="Gonzalez J."/>
            <person name="Henrissat B."/>
            <person name="Kuo A."/>
            <person name="Liang C."/>
            <person name="Lipzen A."/>
            <person name="Lutzoni F."/>
            <person name="Magnuson J."/>
            <person name="Mondo S."/>
            <person name="Nolan M."/>
            <person name="Ohm R."/>
            <person name="Pangilinan J."/>
            <person name="Park H.-J."/>
            <person name="Ramirez L."/>
            <person name="Alfaro M."/>
            <person name="Sun H."/>
            <person name="Tritt A."/>
            <person name="Yoshinaga Y."/>
            <person name="Zwiers L.-H."/>
            <person name="Turgeon B."/>
            <person name="Goodwin S."/>
            <person name="Spatafora J."/>
            <person name="Crous P."/>
            <person name="Grigoriev I."/>
        </authorList>
    </citation>
    <scope>NUCLEOTIDE SEQUENCE</scope>
    <source>
        <strain evidence="3">CBS 121167</strain>
    </source>
</reference>
<keyword evidence="4" id="KW-1185">Reference proteome</keyword>
<feature type="region of interest" description="Disordered" evidence="2">
    <location>
        <begin position="75"/>
        <end position="122"/>
    </location>
</feature>
<dbReference type="Proteomes" id="UP000799438">
    <property type="component" value="Unassembled WGS sequence"/>
</dbReference>
<feature type="compositionally biased region" description="Polar residues" evidence="2">
    <location>
        <begin position="215"/>
        <end position="224"/>
    </location>
</feature>
<proteinExistence type="predicted"/>
<evidence type="ECO:0000256" key="2">
    <source>
        <dbReference type="SAM" id="MobiDB-lite"/>
    </source>
</evidence>
<accession>A0A6A6B286</accession>
<feature type="coiled-coil region" evidence="1">
    <location>
        <begin position="694"/>
        <end position="746"/>
    </location>
</feature>
<feature type="compositionally biased region" description="Polar residues" evidence="2">
    <location>
        <begin position="166"/>
        <end position="180"/>
    </location>
</feature>
<feature type="compositionally biased region" description="Polar residues" evidence="2">
    <location>
        <begin position="106"/>
        <end position="115"/>
    </location>
</feature>
<name>A0A6A6B286_9PEZI</name>
<feature type="compositionally biased region" description="Low complexity" evidence="2">
    <location>
        <begin position="310"/>
        <end position="320"/>
    </location>
</feature>
<gene>
    <name evidence="3" type="ORF">K452DRAFT_91876</name>
</gene>
<feature type="region of interest" description="Disordered" evidence="2">
    <location>
        <begin position="558"/>
        <end position="651"/>
    </location>
</feature>
<feature type="compositionally biased region" description="Acidic residues" evidence="2">
    <location>
        <begin position="640"/>
        <end position="650"/>
    </location>
</feature>
<feature type="compositionally biased region" description="Basic and acidic residues" evidence="2">
    <location>
        <begin position="359"/>
        <end position="382"/>
    </location>
</feature>
<feature type="compositionally biased region" description="Acidic residues" evidence="2">
    <location>
        <begin position="79"/>
        <end position="90"/>
    </location>
</feature>
<dbReference type="RefSeq" id="XP_033394035.1">
    <property type="nucleotide sequence ID" value="XM_033547313.1"/>
</dbReference>
<feature type="compositionally biased region" description="Basic and acidic residues" evidence="2">
    <location>
        <begin position="453"/>
        <end position="475"/>
    </location>
</feature>
<evidence type="ECO:0000313" key="3">
    <source>
        <dbReference type="EMBL" id="KAF2138322.1"/>
    </source>
</evidence>
<organism evidence="3 4">
    <name type="scientific">Aplosporella prunicola CBS 121167</name>
    <dbReference type="NCBI Taxonomy" id="1176127"/>
    <lineage>
        <taxon>Eukaryota</taxon>
        <taxon>Fungi</taxon>
        <taxon>Dikarya</taxon>
        <taxon>Ascomycota</taxon>
        <taxon>Pezizomycotina</taxon>
        <taxon>Dothideomycetes</taxon>
        <taxon>Dothideomycetes incertae sedis</taxon>
        <taxon>Botryosphaeriales</taxon>
        <taxon>Aplosporellaceae</taxon>
        <taxon>Aplosporella</taxon>
    </lineage>
</organism>
<feature type="compositionally biased region" description="Basic and acidic residues" evidence="2">
    <location>
        <begin position="321"/>
        <end position="334"/>
    </location>
</feature>
<feature type="compositionally biased region" description="Acidic residues" evidence="2">
    <location>
        <begin position="348"/>
        <end position="358"/>
    </location>
</feature>
<evidence type="ECO:0000256" key="1">
    <source>
        <dbReference type="SAM" id="Coils"/>
    </source>
</evidence>
<sequence length="1085" mass="120398">MVKLRSGTGYTSAYKGKGAVLPPPPDKEILTFVDLDAIELGFRPQWVQDKAAAAKKRKARVASAPVKVKVFDAATSDNSDSDCEADEESETSATPTKKRKLGTDGDNLTNVSTQPAHKRAKLSKKQLATLLFDDDEDDIAASNPPPAVAPTHEPLESANNSHEDSTATNNANMFNDTSPTSPEPDTENNSVDHVTESHEQTAASDIAEVSGVATDASNPSINTNTDDDVTCNMTEPSELTTEAMTTEETVENIVDASTTSSEADSDDDSVDLVTESPEQTATTDDSGIATGASTSSPNTNTDDGITGNATDTQEPTTTPTNKEEHKRHAPDDLKSPSPKRLRRRFCIDDDSDQEDSDREEPHKRHASEDELDSPHPKRRFIETDTEEDVAEETTTGESRKRHASDDDLNSSSPKRARPEEQRKRHALDDLDSPSPKRSRIDEGLGHGGSDEDSSNHDGSGHGDSDHGNSDHKGSEEAVGGETATEKTAGVNEGKRHGSNDLDTPSSKRPHIDIEFDSDGSNAEWYTPSSPPYSDTGADDGPFGMFGGWMTVNSLRHAEDPNDIADGKFPPFSPLQSHAEDDDGADNLMDGPTVLSEDEDAHSVKAGEDADSAQLTVEHKNVEGNQQSAKAGKGPEPKQDEIDEDKHEEDEAWKLMFAAMNPEGHHARGVKPEDLPEDEREIEDAWTNMFSALGHLKNEEKKLKLEEEARKFEERLQRGQEYEQEEIELAKEKRRRERAEERAALRQIDPQLRKRVERINKTVLKNGFPHNRSVGRGWAFQVARDAGVDMPDEYPAYDPFASDKENDVNWSRKKMKKIRAMIAEEMKMDPKDVQLPVDKESIDLIALEARSVARNARARRRRKLMKDLKDSARKGIGRITVEEALELDATSREAWFRADTITLKKLQRLNQAFSDVLIHILREKQGWTRGIPWEARVATIAIEEWTNTKPCFSEHNQFKGHPGIVSHRYKRGSTLIVYDAIPPETLFHALVATAKKAWLRGSRFRDIISDYTKKAWGGQGQEVPHEIPEGVIEFVENYARIVVNWALRKEGKLREGLPEESWEQSRAGETVSLTVSFPFDGMTFLH</sequence>
<feature type="compositionally biased region" description="Basic and acidic residues" evidence="2">
    <location>
        <begin position="416"/>
        <end position="428"/>
    </location>
</feature>
<feature type="compositionally biased region" description="Low complexity" evidence="2">
    <location>
        <begin position="238"/>
        <end position="247"/>
    </location>
</feature>